<feature type="signal peptide" evidence="2">
    <location>
        <begin position="1"/>
        <end position="18"/>
    </location>
</feature>
<evidence type="ECO:0000256" key="1">
    <source>
        <dbReference type="SAM" id="Phobius"/>
    </source>
</evidence>
<dbReference type="RefSeq" id="WP_170033833.1">
    <property type="nucleotide sequence ID" value="NZ_JABDTL010000001.1"/>
</dbReference>
<feature type="transmembrane region" description="Helical" evidence="1">
    <location>
        <begin position="85"/>
        <end position="105"/>
    </location>
</feature>
<feature type="transmembrane region" description="Helical" evidence="1">
    <location>
        <begin position="117"/>
        <end position="140"/>
    </location>
</feature>
<keyword evidence="1" id="KW-0472">Membrane</keyword>
<protein>
    <submittedName>
        <fullName evidence="3">Uncharacterized protein</fullName>
    </submittedName>
</protein>
<sequence length="177" mass="17942">MIKRLTIVLALVAAPLAAQQTANVRPGDLVRFRPGPSGVYRVEEARPGAVLARREGREPVLVSADSARMLRAAGREPRLRSAGRGLLIGALIGGAGGAVLGAASFDEPDYVAGTPSAAAALGGVWFGVLGAATGGVIGALTPRTRWTPVRSAARGTAAVVQPTVRDGGVGATLTVRF</sequence>
<dbReference type="Proteomes" id="UP000582837">
    <property type="component" value="Unassembled WGS sequence"/>
</dbReference>
<dbReference type="EMBL" id="JACHIA010000007">
    <property type="protein sequence ID" value="MBB6071172.1"/>
    <property type="molecule type" value="Genomic_DNA"/>
</dbReference>
<keyword evidence="1" id="KW-1133">Transmembrane helix</keyword>
<keyword evidence="1" id="KW-0812">Transmembrane</keyword>
<evidence type="ECO:0000313" key="3">
    <source>
        <dbReference type="EMBL" id="MBB6071172.1"/>
    </source>
</evidence>
<organism evidence="3 4">
    <name type="scientific">Longimicrobium terrae</name>
    <dbReference type="NCBI Taxonomy" id="1639882"/>
    <lineage>
        <taxon>Bacteria</taxon>
        <taxon>Pseudomonadati</taxon>
        <taxon>Gemmatimonadota</taxon>
        <taxon>Longimicrobiia</taxon>
        <taxon>Longimicrobiales</taxon>
        <taxon>Longimicrobiaceae</taxon>
        <taxon>Longimicrobium</taxon>
    </lineage>
</organism>
<reference evidence="3 4" key="1">
    <citation type="submission" date="2020-08" db="EMBL/GenBank/DDBJ databases">
        <title>Genomic Encyclopedia of Type Strains, Phase IV (KMG-IV): sequencing the most valuable type-strain genomes for metagenomic binning, comparative biology and taxonomic classification.</title>
        <authorList>
            <person name="Goeker M."/>
        </authorList>
    </citation>
    <scope>NUCLEOTIDE SEQUENCE [LARGE SCALE GENOMIC DNA]</scope>
    <source>
        <strain evidence="3 4">DSM 29007</strain>
    </source>
</reference>
<keyword evidence="4" id="KW-1185">Reference proteome</keyword>
<name>A0A841GZI9_9BACT</name>
<gene>
    <name evidence="3" type="ORF">HNQ61_002796</name>
</gene>
<comment type="caution">
    <text evidence="3">The sequence shown here is derived from an EMBL/GenBank/DDBJ whole genome shotgun (WGS) entry which is preliminary data.</text>
</comment>
<evidence type="ECO:0000256" key="2">
    <source>
        <dbReference type="SAM" id="SignalP"/>
    </source>
</evidence>
<feature type="chain" id="PRO_5032536859" evidence="2">
    <location>
        <begin position="19"/>
        <end position="177"/>
    </location>
</feature>
<accession>A0A841GZI9</accession>
<keyword evidence="2" id="KW-0732">Signal</keyword>
<evidence type="ECO:0000313" key="4">
    <source>
        <dbReference type="Proteomes" id="UP000582837"/>
    </source>
</evidence>
<dbReference type="AlphaFoldDB" id="A0A841GZI9"/>
<proteinExistence type="predicted"/>